<dbReference type="InterPro" id="IPR011701">
    <property type="entry name" value="MFS"/>
</dbReference>
<dbReference type="AlphaFoldDB" id="A0A272EPQ8"/>
<proteinExistence type="predicted"/>
<evidence type="ECO:0000313" key="7">
    <source>
        <dbReference type="EMBL" id="PAS92093.1"/>
    </source>
</evidence>
<keyword evidence="9" id="KW-1185">Reference proteome</keyword>
<feature type="transmembrane region" description="Helical" evidence="4">
    <location>
        <begin position="178"/>
        <end position="197"/>
    </location>
</feature>
<dbReference type="OrthoDB" id="146345at2"/>
<evidence type="ECO:0000256" key="2">
    <source>
        <dbReference type="ARBA" id="ARBA00022989"/>
    </source>
</evidence>
<accession>A0A272EPQ8</accession>
<dbReference type="InterPro" id="IPR020846">
    <property type="entry name" value="MFS_dom"/>
</dbReference>
<reference evidence="6 9" key="1">
    <citation type="submission" date="2016-08" db="EMBL/GenBank/DDBJ databases">
        <title>Candidatus Dactylopiibacterium carminicum genome sequence.</title>
        <authorList>
            <person name="Ramirez-Puebla S.T."/>
            <person name="Ormeno-Orrillo E."/>
            <person name="Vera-Ponce De Leon A."/>
            <person name="Luis L."/>
            <person name="Sanchez-Flores A."/>
            <person name="Monica R."/>
            <person name="Martinez-Romero E."/>
        </authorList>
    </citation>
    <scope>NUCLEOTIDE SEQUENCE [LARGE SCALE GENOMIC DNA]</scope>
    <source>
        <strain evidence="6">END1</strain>
    </source>
</reference>
<dbReference type="Proteomes" id="UP000216107">
    <property type="component" value="Unassembled WGS sequence"/>
</dbReference>
<dbReference type="CDD" id="cd17355">
    <property type="entry name" value="MFS_YcxA_like"/>
    <property type="match status" value="1"/>
</dbReference>
<feature type="transmembrane region" description="Helical" evidence="4">
    <location>
        <begin position="145"/>
        <end position="166"/>
    </location>
</feature>
<gene>
    <name evidence="6" type="ORF">BGI27_13050</name>
    <name evidence="7" type="ORF">CGU29_13170</name>
</gene>
<dbReference type="InterPro" id="IPR036259">
    <property type="entry name" value="MFS_trans_sf"/>
</dbReference>
<dbReference type="Gene3D" id="1.20.1250.20">
    <property type="entry name" value="MFS general substrate transporter like domains"/>
    <property type="match status" value="2"/>
</dbReference>
<feature type="transmembrane region" description="Helical" evidence="4">
    <location>
        <begin position="321"/>
        <end position="348"/>
    </location>
</feature>
<name>A0A272EPQ8_9RHOO</name>
<evidence type="ECO:0000313" key="9">
    <source>
        <dbReference type="Proteomes" id="UP000623509"/>
    </source>
</evidence>
<dbReference type="PANTHER" id="PTHR11360:SF284">
    <property type="entry name" value="EG:103B4.3 PROTEIN-RELATED"/>
    <property type="match status" value="1"/>
</dbReference>
<protein>
    <submittedName>
        <fullName evidence="7">MFS transporter</fullName>
    </submittedName>
</protein>
<comment type="caution">
    <text evidence="7">The sequence shown here is derived from an EMBL/GenBank/DDBJ whole genome shotgun (WGS) entry which is preliminary data.</text>
</comment>
<keyword evidence="2 4" id="KW-1133">Transmembrane helix</keyword>
<evidence type="ECO:0000313" key="6">
    <source>
        <dbReference type="EMBL" id="KAF7598498.1"/>
    </source>
</evidence>
<dbReference type="Pfam" id="PF07690">
    <property type="entry name" value="MFS_1"/>
    <property type="match status" value="1"/>
</dbReference>
<dbReference type="SUPFAM" id="SSF103473">
    <property type="entry name" value="MFS general substrate transporter"/>
    <property type="match status" value="1"/>
</dbReference>
<feature type="transmembrane region" description="Helical" evidence="4">
    <location>
        <begin position="368"/>
        <end position="391"/>
    </location>
</feature>
<organism evidence="7 8">
    <name type="scientific">Candidatus Dactylopiibacterium carminicum</name>
    <dbReference type="NCBI Taxonomy" id="857335"/>
    <lineage>
        <taxon>Bacteria</taxon>
        <taxon>Pseudomonadati</taxon>
        <taxon>Pseudomonadota</taxon>
        <taxon>Betaproteobacteria</taxon>
        <taxon>Rhodocyclales</taxon>
        <taxon>Rhodocyclaceae</taxon>
        <taxon>Candidatus Dactylopiibacterium</taxon>
    </lineage>
</organism>
<reference evidence="7 8" key="2">
    <citation type="submission" date="2017-07" db="EMBL/GenBank/DDBJ databases">
        <title>Candidatus Dactylopiibacterium carminicum, a nitrogen-fixing symbiont of the cochineal insect Dactylopius coccus and Dactylopius opuntiae (Hemiptera: Coccoidea: Dactylopiidae).</title>
        <authorList>
            <person name="Vera A."/>
        </authorList>
    </citation>
    <scope>NUCLEOTIDE SEQUENCE [LARGE SCALE GENOMIC DNA]</scope>
    <source>
        <strain evidence="7 8">NFDCM</strain>
    </source>
</reference>
<dbReference type="EMBL" id="MDUX01000047">
    <property type="protein sequence ID" value="KAF7598498.1"/>
    <property type="molecule type" value="Genomic_DNA"/>
</dbReference>
<evidence type="ECO:0000313" key="8">
    <source>
        <dbReference type="Proteomes" id="UP000216107"/>
    </source>
</evidence>
<evidence type="ECO:0000256" key="1">
    <source>
        <dbReference type="ARBA" id="ARBA00022692"/>
    </source>
</evidence>
<evidence type="ECO:0000259" key="5">
    <source>
        <dbReference type="PROSITE" id="PS50850"/>
    </source>
</evidence>
<dbReference type="InterPro" id="IPR050327">
    <property type="entry name" value="Proton-linked_MCT"/>
</dbReference>
<feature type="transmembrane region" description="Helical" evidence="4">
    <location>
        <begin position="89"/>
        <end position="107"/>
    </location>
</feature>
<feature type="transmembrane region" description="Helical" evidence="4">
    <location>
        <begin position="398"/>
        <end position="419"/>
    </location>
</feature>
<feature type="transmembrane region" description="Helical" evidence="4">
    <location>
        <begin position="56"/>
        <end position="77"/>
    </location>
</feature>
<dbReference type="PROSITE" id="PS50850">
    <property type="entry name" value="MFS"/>
    <property type="match status" value="1"/>
</dbReference>
<dbReference type="RefSeq" id="WP_095525309.1">
    <property type="nucleotide sequence ID" value="NZ_MDUX01000047.1"/>
</dbReference>
<evidence type="ECO:0000256" key="3">
    <source>
        <dbReference type="ARBA" id="ARBA00023136"/>
    </source>
</evidence>
<feature type="transmembrane region" description="Helical" evidence="4">
    <location>
        <begin position="12"/>
        <end position="36"/>
    </location>
</feature>
<feature type="domain" description="Major facilitator superfamily (MFS) profile" evidence="5">
    <location>
        <begin position="19"/>
        <end position="424"/>
    </location>
</feature>
<keyword evidence="3 4" id="KW-0472">Membrane</keyword>
<dbReference type="Proteomes" id="UP000623509">
    <property type="component" value="Unassembled WGS sequence"/>
</dbReference>
<dbReference type="PANTHER" id="PTHR11360">
    <property type="entry name" value="MONOCARBOXYLATE TRANSPORTER"/>
    <property type="match status" value="1"/>
</dbReference>
<dbReference type="GO" id="GO:0022857">
    <property type="term" value="F:transmembrane transporter activity"/>
    <property type="evidence" value="ECO:0007669"/>
    <property type="project" value="InterPro"/>
</dbReference>
<evidence type="ECO:0000256" key="4">
    <source>
        <dbReference type="SAM" id="Phobius"/>
    </source>
</evidence>
<keyword evidence="1 4" id="KW-0812">Transmembrane</keyword>
<sequence length="429" mass="46003">MQAVTHWAQRRLGAHFHYAWVAVALAFLIMLITAGTRATPSVMMVALEESLGWDRISISLALSINLALFGLVGPFAAAAMERFGLRRTVLVALFVLAVAVALSNWMQQRWQMSLLWGVLVGSATGVTAMTFGATVVNRWFKTRRGLAMGLLTASSATGQLVFLPFLASLVESSGWRPVVLSVAAAIAVAIPFVFLLLPERPAQVGLALYGEPEGTPPAPVEARRNPVALAFSVLGRAVKERDFWLLFFSFFVCGATTNGYIGTHFIAMCGDYGLDPVKGASVLAAMGALDLVGTTASGWLSDRFNNRVLLFWYYGLRGLALLYLPAAFGLGYFGLPVFAVFYGLDWIATVPPTVRLTTDVFGSRDAPIVFGWIVTGHQLGAAFSALLGGVLRANLGTYTLATMFSGVLCLLAAVMVLRINRQGRLAPAG</sequence>
<feature type="transmembrane region" description="Helical" evidence="4">
    <location>
        <begin position="279"/>
        <end position="300"/>
    </location>
</feature>
<dbReference type="EMBL" id="NMRN01000048">
    <property type="protein sequence ID" value="PAS92093.1"/>
    <property type="molecule type" value="Genomic_DNA"/>
</dbReference>
<feature type="transmembrane region" description="Helical" evidence="4">
    <location>
        <begin position="243"/>
        <end position="267"/>
    </location>
</feature>
<feature type="transmembrane region" description="Helical" evidence="4">
    <location>
        <begin position="113"/>
        <end position="133"/>
    </location>
</feature>